<dbReference type="Gene3D" id="3.30.1330.230">
    <property type="match status" value="1"/>
</dbReference>
<reference evidence="5 6" key="1">
    <citation type="submission" date="2016-10" db="EMBL/GenBank/DDBJ databases">
        <authorList>
            <person name="de Groot N.N."/>
        </authorList>
    </citation>
    <scope>NUCLEOTIDE SEQUENCE [LARGE SCALE GENOMIC DNA]</scope>
    <source>
        <strain evidence="5 6">AA1</strain>
    </source>
</reference>
<dbReference type="Gene3D" id="3.30.40.250">
    <property type="match status" value="1"/>
</dbReference>
<dbReference type="OrthoDB" id="5380721at2"/>
<proteinExistence type="predicted"/>
<protein>
    <submittedName>
        <fullName evidence="5">Ribosomal protein S12 methylthiotransferase accessory factor</fullName>
    </submittedName>
</protein>
<dbReference type="PANTHER" id="PTHR37809:SF1">
    <property type="entry name" value="RIBOSOMAL PROTEIN S12 METHYLTHIOTRANSFERASE ACCESSORY FACTOR YCAO"/>
    <property type="match status" value="1"/>
</dbReference>
<dbReference type="Pfam" id="PF02624">
    <property type="entry name" value="YcaO"/>
    <property type="match status" value="1"/>
</dbReference>
<keyword evidence="5" id="KW-0808">Transferase</keyword>
<gene>
    <name evidence="5" type="ORF">SAMN05216233_10774</name>
</gene>
<keyword evidence="5" id="KW-0689">Ribosomal protein</keyword>
<dbReference type="SMART" id="SM00028">
    <property type="entry name" value="TPR"/>
    <property type="match status" value="4"/>
</dbReference>
<dbReference type="STRING" id="419481.SAMN05216233_10774"/>
<evidence type="ECO:0000259" key="4">
    <source>
        <dbReference type="PROSITE" id="PS51664"/>
    </source>
</evidence>
<dbReference type="GO" id="GO:0005840">
    <property type="term" value="C:ribosome"/>
    <property type="evidence" value="ECO:0007669"/>
    <property type="project" value="UniProtKB-KW"/>
</dbReference>
<feature type="repeat" description="TPR" evidence="3">
    <location>
        <begin position="462"/>
        <end position="495"/>
    </location>
</feature>
<sequence>MSAGIVLEDAIKICTTDQDKIISPEETVARFKEKAKNLSLDILKETSRIDNGRLDIPVFFSVCGKDASALTGTAKQMGKGATPEQSEASAVMELAERFSFFAFKADESHFVTDTYANLKDKALPFALIARSVHDDKTPMDTAEAIFSDIPLKWTPARNLTTGAEVLIPFDWFFAINEFNGPSAGNCKEEAICQGISEIVERHVCSLVSHGKKTTPTIDPDTATDPAVRDMLAKYRKNDINLVFSDLSLDTGIPTVGVLAWDPATFPESSELVWTAGTAPDPEKAMSRAMTEVAQLAGDFNTDANYVASGLPKYTDLAEAEFITRPQPDVPLSSLPDLSDANIKVEIERYVAALESIDMEVLTIETTHPELGIPAFYTIIPGAHFRERSLGTSVPMFAARLITEKCDADDALTRITKIEEAVGQRYYLHFYKGQLLLNRGAFDEATAAFEKALSANPDEPEIPSICSWMGVSLKETGRYREALKVLQAGIDIDPEREDIHNLMGFCHYMMADHERAIDAFREVLRLNPNSAIDYANIASNYRELGNTDKAITYYKMALKMDPSIDFARTNLDALAETA</sequence>
<feature type="domain" description="YcaO" evidence="4">
    <location>
        <begin position="78"/>
        <end position="381"/>
    </location>
</feature>
<keyword evidence="2 3" id="KW-0802">TPR repeat</keyword>
<dbReference type="Pfam" id="PF13424">
    <property type="entry name" value="TPR_12"/>
    <property type="match status" value="1"/>
</dbReference>
<dbReference type="Proteomes" id="UP000198870">
    <property type="component" value="Unassembled WGS sequence"/>
</dbReference>
<evidence type="ECO:0000313" key="6">
    <source>
        <dbReference type="Proteomes" id="UP000198870"/>
    </source>
</evidence>
<dbReference type="SUPFAM" id="SSF48452">
    <property type="entry name" value="TPR-like"/>
    <property type="match status" value="1"/>
</dbReference>
<evidence type="ECO:0000256" key="3">
    <source>
        <dbReference type="PROSITE-ProRule" id="PRU00339"/>
    </source>
</evidence>
<evidence type="ECO:0000313" key="5">
    <source>
        <dbReference type="EMBL" id="SCY33096.1"/>
    </source>
</evidence>
<keyword evidence="5" id="KW-0687">Ribonucleoprotein</keyword>
<dbReference type="InterPro" id="IPR003776">
    <property type="entry name" value="YcaO-like_dom"/>
</dbReference>
<dbReference type="PROSITE" id="PS51664">
    <property type="entry name" value="YCAO"/>
    <property type="match status" value="1"/>
</dbReference>
<dbReference type="AlphaFoldDB" id="A0A1G5F1H5"/>
<organism evidence="5 6">
    <name type="scientific">Desulfoluna spongiiphila</name>
    <dbReference type="NCBI Taxonomy" id="419481"/>
    <lineage>
        <taxon>Bacteria</taxon>
        <taxon>Pseudomonadati</taxon>
        <taxon>Thermodesulfobacteriota</taxon>
        <taxon>Desulfobacteria</taxon>
        <taxon>Desulfobacterales</taxon>
        <taxon>Desulfolunaceae</taxon>
        <taxon>Desulfoluna</taxon>
    </lineage>
</organism>
<keyword evidence="6" id="KW-1185">Reference proteome</keyword>
<dbReference type="Gene3D" id="1.25.40.10">
    <property type="entry name" value="Tetratricopeptide repeat domain"/>
    <property type="match status" value="1"/>
</dbReference>
<keyword evidence="1" id="KW-0677">Repeat</keyword>
<dbReference type="Pfam" id="PF13181">
    <property type="entry name" value="TPR_8"/>
    <property type="match status" value="1"/>
</dbReference>
<dbReference type="Pfam" id="PF07719">
    <property type="entry name" value="TPR_2"/>
    <property type="match status" value="1"/>
</dbReference>
<dbReference type="PROSITE" id="PS50005">
    <property type="entry name" value="TPR"/>
    <property type="match status" value="4"/>
</dbReference>
<evidence type="ECO:0000256" key="2">
    <source>
        <dbReference type="ARBA" id="ARBA00022803"/>
    </source>
</evidence>
<evidence type="ECO:0000256" key="1">
    <source>
        <dbReference type="ARBA" id="ARBA00022737"/>
    </source>
</evidence>
<dbReference type="InterPro" id="IPR011990">
    <property type="entry name" value="TPR-like_helical_dom_sf"/>
</dbReference>
<feature type="repeat" description="TPR" evidence="3">
    <location>
        <begin position="496"/>
        <end position="529"/>
    </location>
</feature>
<name>A0A1G5F1H5_9BACT</name>
<feature type="repeat" description="TPR" evidence="3">
    <location>
        <begin position="425"/>
        <end position="458"/>
    </location>
</feature>
<dbReference type="Gene3D" id="3.30.160.660">
    <property type="match status" value="1"/>
</dbReference>
<feature type="repeat" description="TPR" evidence="3">
    <location>
        <begin position="530"/>
        <end position="563"/>
    </location>
</feature>
<dbReference type="InterPro" id="IPR019734">
    <property type="entry name" value="TPR_rpt"/>
</dbReference>
<dbReference type="PANTHER" id="PTHR37809">
    <property type="entry name" value="RIBOSOMAL PROTEIN S12 METHYLTHIOTRANSFERASE ACCESSORY FACTOR YCAO"/>
    <property type="match status" value="1"/>
</dbReference>
<dbReference type="RefSeq" id="WP_092210722.1">
    <property type="nucleotide sequence ID" value="NZ_FMUX01000007.1"/>
</dbReference>
<dbReference type="GO" id="GO:0016740">
    <property type="term" value="F:transferase activity"/>
    <property type="evidence" value="ECO:0007669"/>
    <property type="project" value="UniProtKB-KW"/>
</dbReference>
<dbReference type="NCBIfam" id="TIGR00702">
    <property type="entry name" value="YcaO-type kinase domain"/>
    <property type="match status" value="1"/>
</dbReference>
<dbReference type="EMBL" id="FMUX01000007">
    <property type="protein sequence ID" value="SCY33096.1"/>
    <property type="molecule type" value="Genomic_DNA"/>
</dbReference>
<dbReference type="InterPro" id="IPR013105">
    <property type="entry name" value="TPR_2"/>
</dbReference>
<dbReference type="PROSITE" id="PS50293">
    <property type="entry name" value="TPR_REGION"/>
    <property type="match status" value="1"/>
</dbReference>
<accession>A0A1G5F1H5</accession>